<reference evidence="2" key="1">
    <citation type="journal article" date="2024" name="Proc. Natl. Acad. Sci. U.S.A.">
        <title>Extraordinary preservation of gene collinearity over three hundred million years revealed in homosporous lycophytes.</title>
        <authorList>
            <person name="Li C."/>
            <person name="Wickell D."/>
            <person name="Kuo L.Y."/>
            <person name="Chen X."/>
            <person name="Nie B."/>
            <person name="Liao X."/>
            <person name="Peng D."/>
            <person name="Ji J."/>
            <person name="Jenkins J."/>
            <person name="Williams M."/>
            <person name="Shu S."/>
            <person name="Plott C."/>
            <person name="Barry K."/>
            <person name="Rajasekar S."/>
            <person name="Grimwood J."/>
            <person name="Han X."/>
            <person name="Sun S."/>
            <person name="Hou Z."/>
            <person name="He W."/>
            <person name="Dai G."/>
            <person name="Sun C."/>
            <person name="Schmutz J."/>
            <person name="Leebens-Mack J.H."/>
            <person name="Li F.W."/>
            <person name="Wang L."/>
        </authorList>
    </citation>
    <scope>NUCLEOTIDE SEQUENCE [LARGE SCALE GENOMIC DNA]</scope>
    <source>
        <strain evidence="2">cv. PW_Plant_1</strain>
    </source>
</reference>
<organism evidence="1 2">
    <name type="scientific">Diphasiastrum complanatum</name>
    <name type="common">Issler's clubmoss</name>
    <name type="synonym">Lycopodium complanatum</name>
    <dbReference type="NCBI Taxonomy" id="34168"/>
    <lineage>
        <taxon>Eukaryota</taxon>
        <taxon>Viridiplantae</taxon>
        <taxon>Streptophyta</taxon>
        <taxon>Embryophyta</taxon>
        <taxon>Tracheophyta</taxon>
        <taxon>Lycopodiopsida</taxon>
        <taxon>Lycopodiales</taxon>
        <taxon>Lycopodiaceae</taxon>
        <taxon>Lycopodioideae</taxon>
        <taxon>Diphasiastrum</taxon>
    </lineage>
</organism>
<name>A0ACC2CHI6_DIPCM</name>
<protein>
    <submittedName>
        <fullName evidence="1">Uncharacterized protein</fullName>
    </submittedName>
</protein>
<proteinExistence type="predicted"/>
<accession>A0ACC2CHI6</accession>
<evidence type="ECO:0000313" key="2">
    <source>
        <dbReference type="Proteomes" id="UP001162992"/>
    </source>
</evidence>
<keyword evidence="2" id="KW-1185">Reference proteome</keyword>
<sequence>MALFASLAVLTALLINPHGLASACTFTIVNGCSYQVWPAILPTVGSPMLANGGFALAAGQSSSLTVPFGWSGRMWARTGCQFDSGGQGSCLTGDCGNKLQCNGIGGEPPASLVEITLNGAAGLDFYDVSLVDGFNVPLNLCPSGGSGACTVAGCVNNINYNCPAELQLIGNGQVVACKSACLAFNSPQYCCTGAYTSSCGPTRYSQIFKSACPAAYSYAKDDPSSLYTCKNPYAYTITFCPARLSC</sequence>
<comment type="caution">
    <text evidence="1">The sequence shown here is derived from an EMBL/GenBank/DDBJ whole genome shotgun (WGS) entry which is preliminary data.</text>
</comment>
<dbReference type="Proteomes" id="UP001162992">
    <property type="component" value="Chromosome 10"/>
</dbReference>
<evidence type="ECO:0000313" key="1">
    <source>
        <dbReference type="EMBL" id="KAJ7541405.1"/>
    </source>
</evidence>
<gene>
    <name evidence="1" type="ORF">O6H91_10G058200</name>
</gene>
<dbReference type="EMBL" id="CM055101">
    <property type="protein sequence ID" value="KAJ7541405.1"/>
    <property type="molecule type" value="Genomic_DNA"/>
</dbReference>